<dbReference type="CDD" id="cd03215">
    <property type="entry name" value="ABC_Carb_Monos_II"/>
    <property type="match status" value="1"/>
</dbReference>
<keyword evidence="4" id="KW-0677">Repeat</keyword>
<evidence type="ECO:0000256" key="2">
    <source>
        <dbReference type="ARBA" id="ARBA00022475"/>
    </source>
</evidence>
<dbReference type="EMBL" id="LT629792">
    <property type="protein sequence ID" value="SDT88611.1"/>
    <property type="molecule type" value="Genomic_DNA"/>
</dbReference>
<accession>A0ABY0V681</accession>
<dbReference type="PROSITE" id="PS50893">
    <property type="entry name" value="ABC_TRANSPORTER_2"/>
    <property type="match status" value="2"/>
</dbReference>
<dbReference type="GO" id="GO:0005524">
    <property type="term" value="F:ATP binding"/>
    <property type="evidence" value="ECO:0007669"/>
    <property type="project" value="UniProtKB-KW"/>
</dbReference>
<proteinExistence type="predicted"/>
<keyword evidence="8" id="KW-0472">Membrane</keyword>
<protein>
    <submittedName>
        <fullName evidence="10">Monosaccharide ABC transporter ATP-binding protein, CUT2 family</fullName>
    </submittedName>
</protein>
<dbReference type="Pfam" id="PF00005">
    <property type="entry name" value="ABC_tran"/>
    <property type="match status" value="2"/>
</dbReference>
<evidence type="ECO:0000256" key="8">
    <source>
        <dbReference type="ARBA" id="ARBA00023136"/>
    </source>
</evidence>
<keyword evidence="2" id="KW-1003">Cell membrane</keyword>
<feature type="domain" description="ABC transporter" evidence="9">
    <location>
        <begin position="7"/>
        <end position="243"/>
    </location>
</feature>
<evidence type="ECO:0000259" key="9">
    <source>
        <dbReference type="PROSITE" id="PS50893"/>
    </source>
</evidence>
<evidence type="ECO:0000256" key="1">
    <source>
        <dbReference type="ARBA" id="ARBA00022448"/>
    </source>
</evidence>
<evidence type="ECO:0000256" key="3">
    <source>
        <dbReference type="ARBA" id="ARBA00022597"/>
    </source>
</evidence>
<keyword evidence="7" id="KW-1278">Translocase</keyword>
<evidence type="ECO:0000256" key="4">
    <source>
        <dbReference type="ARBA" id="ARBA00022737"/>
    </source>
</evidence>
<evidence type="ECO:0000313" key="10">
    <source>
        <dbReference type="EMBL" id="SDT88611.1"/>
    </source>
</evidence>
<keyword evidence="6 10" id="KW-0067">ATP-binding</keyword>
<keyword evidence="1" id="KW-0813">Transport</keyword>
<dbReference type="InterPro" id="IPR003439">
    <property type="entry name" value="ABC_transporter-like_ATP-bd"/>
</dbReference>
<keyword evidence="11" id="KW-1185">Reference proteome</keyword>
<evidence type="ECO:0000256" key="6">
    <source>
        <dbReference type="ARBA" id="ARBA00022840"/>
    </source>
</evidence>
<dbReference type="RefSeq" id="WP_092648343.1">
    <property type="nucleotide sequence ID" value="NZ_LT629792.1"/>
</dbReference>
<dbReference type="Proteomes" id="UP000198976">
    <property type="component" value="Chromosome I"/>
</dbReference>
<dbReference type="SMART" id="SM00382">
    <property type="entry name" value="AAA"/>
    <property type="match status" value="2"/>
</dbReference>
<dbReference type="InterPro" id="IPR017871">
    <property type="entry name" value="ABC_transporter-like_CS"/>
</dbReference>
<evidence type="ECO:0000256" key="7">
    <source>
        <dbReference type="ARBA" id="ARBA00022967"/>
    </source>
</evidence>
<dbReference type="CDD" id="cd03216">
    <property type="entry name" value="ABC_Carb_Monos_I"/>
    <property type="match status" value="1"/>
</dbReference>
<organism evidence="10 11">
    <name type="scientific">Schaalia radingae</name>
    <dbReference type="NCBI Taxonomy" id="131110"/>
    <lineage>
        <taxon>Bacteria</taxon>
        <taxon>Bacillati</taxon>
        <taxon>Actinomycetota</taxon>
        <taxon>Actinomycetes</taxon>
        <taxon>Actinomycetales</taxon>
        <taxon>Actinomycetaceae</taxon>
        <taxon>Schaalia</taxon>
    </lineage>
</organism>
<dbReference type="PANTHER" id="PTHR43790:SF1">
    <property type="entry name" value="XYLOSE IMPORT ATP-BINDING PROTEIN XYLG"/>
    <property type="match status" value="1"/>
</dbReference>
<dbReference type="PROSITE" id="PS00211">
    <property type="entry name" value="ABC_TRANSPORTER_1"/>
    <property type="match status" value="1"/>
</dbReference>
<keyword evidence="3" id="KW-0762">Sugar transport</keyword>
<evidence type="ECO:0000313" key="11">
    <source>
        <dbReference type="Proteomes" id="UP000198976"/>
    </source>
</evidence>
<gene>
    <name evidence="10" type="ORF">SAMN04489714_0561</name>
</gene>
<feature type="domain" description="ABC transporter" evidence="9">
    <location>
        <begin position="249"/>
        <end position="498"/>
    </location>
</feature>
<dbReference type="InterPro" id="IPR003593">
    <property type="entry name" value="AAA+_ATPase"/>
</dbReference>
<dbReference type="Gene3D" id="3.40.50.300">
    <property type="entry name" value="P-loop containing nucleotide triphosphate hydrolases"/>
    <property type="match status" value="2"/>
</dbReference>
<reference evidence="10 11" key="1">
    <citation type="submission" date="2016-10" db="EMBL/GenBank/DDBJ databases">
        <authorList>
            <person name="Varghese N."/>
            <person name="Submissions S."/>
        </authorList>
    </citation>
    <scope>NUCLEOTIDE SEQUENCE [LARGE SCALE GENOMIC DNA]</scope>
    <source>
        <strain evidence="10 11">DSM 9169</strain>
    </source>
</reference>
<keyword evidence="5" id="KW-0547">Nucleotide-binding</keyword>
<dbReference type="SUPFAM" id="SSF52540">
    <property type="entry name" value="P-loop containing nucleoside triphosphate hydrolases"/>
    <property type="match status" value="2"/>
</dbReference>
<evidence type="ECO:0000256" key="5">
    <source>
        <dbReference type="ARBA" id="ARBA00022741"/>
    </source>
</evidence>
<name>A0ABY0V681_9ACTO</name>
<dbReference type="InterPro" id="IPR050107">
    <property type="entry name" value="ABC_carbohydrate_import_ATPase"/>
</dbReference>
<sequence>MDEYPIVALHKLCKSFEGVQALKNIDFSIYPGEIHCLAGENGSGKSTLIKVISGVHSPDSGTIEFGTEKVRKISPHEAIAHGIQVIYQDFSIFPNLTVAENLALNAQIASGKKIVKPREIRQVAREALERIGITLDIDARVSELSVADKQLIAIARALVSDAKLIIMDEATTALTRNEVKTLFKLILDLKHRGIAILFVSHKLEEVFEIAEKFTILRSGEKIITCQSKELDRRSFSKYMTGRDFDEQKFHSDNVSEKISLKVSNLSSQGSFRDISFDLHQGEILGVAGLLGSGRTELARALFGLDPVTGGSLEVSGKNLKIKSVSDAVEAGIAYVPEDRLSEGLFLTRSIGENIVVSVLEKFSTHFGFLNKTKMAREEKEWVKELSIATPDPSFAVNTLSGGNQQKVVLAKWLAIHPEILILNGPTVGVDIGSKYTIHAFIKRLADSGISILMISDDLPELLETCNRILVMKKGRIVASCDTHSTTQIELNSMISDEISEIES</sequence>
<dbReference type="InterPro" id="IPR027417">
    <property type="entry name" value="P-loop_NTPase"/>
</dbReference>
<dbReference type="PANTHER" id="PTHR43790">
    <property type="entry name" value="CARBOHYDRATE TRANSPORT ATP-BINDING PROTEIN MG119-RELATED"/>
    <property type="match status" value="1"/>
</dbReference>